<reference evidence="2 3" key="1">
    <citation type="submission" date="2017-07" db="EMBL/GenBank/DDBJ databases">
        <title>Sandarakinorhabdus cyanobacteriorum sp. nov., a novel bacterium isolated from cyanobacterial aggregates in a eutrophic lake.</title>
        <authorList>
            <person name="Cai H."/>
        </authorList>
    </citation>
    <scope>NUCLEOTIDE SEQUENCE [LARGE SCALE GENOMIC DNA]</scope>
    <source>
        <strain evidence="2 3">TH057</strain>
    </source>
</reference>
<gene>
    <name evidence="2" type="ORF">CHU93_14250</name>
</gene>
<organism evidence="2 3">
    <name type="scientific">Sandarakinorhabdus cyanobacteriorum</name>
    <dbReference type="NCBI Taxonomy" id="1981098"/>
    <lineage>
        <taxon>Bacteria</taxon>
        <taxon>Pseudomonadati</taxon>
        <taxon>Pseudomonadota</taxon>
        <taxon>Alphaproteobacteria</taxon>
        <taxon>Sphingomonadales</taxon>
        <taxon>Sphingosinicellaceae</taxon>
        <taxon>Sandarakinorhabdus</taxon>
    </lineage>
</organism>
<feature type="signal peptide" evidence="1">
    <location>
        <begin position="1"/>
        <end position="19"/>
    </location>
</feature>
<dbReference type="AlphaFoldDB" id="A0A255Y709"/>
<name>A0A255Y709_9SPHN</name>
<dbReference type="EMBL" id="NOXT01000123">
    <property type="protein sequence ID" value="OYQ24998.1"/>
    <property type="molecule type" value="Genomic_DNA"/>
</dbReference>
<dbReference type="Proteomes" id="UP000216991">
    <property type="component" value="Unassembled WGS sequence"/>
</dbReference>
<dbReference type="NCBIfam" id="TIGR03804">
    <property type="entry name" value="para_beta_helix"/>
    <property type="match status" value="1"/>
</dbReference>
<dbReference type="InterPro" id="IPR011050">
    <property type="entry name" value="Pectin_lyase_fold/virulence"/>
</dbReference>
<accession>A0A255Y709</accession>
<dbReference type="SUPFAM" id="SSF51126">
    <property type="entry name" value="Pectin lyase-like"/>
    <property type="match status" value="1"/>
</dbReference>
<dbReference type="InterPro" id="IPR012334">
    <property type="entry name" value="Pectin_lyas_fold"/>
</dbReference>
<evidence type="ECO:0008006" key="4">
    <source>
        <dbReference type="Google" id="ProtNLM"/>
    </source>
</evidence>
<dbReference type="InterPro" id="IPR022441">
    <property type="entry name" value="Para_beta_helix_rpt-2"/>
</dbReference>
<keyword evidence="1" id="KW-0732">Signal</keyword>
<keyword evidence="3" id="KW-1185">Reference proteome</keyword>
<evidence type="ECO:0000313" key="2">
    <source>
        <dbReference type="EMBL" id="OYQ24998.1"/>
    </source>
</evidence>
<proteinExistence type="predicted"/>
<dbReference type="OrthoDB" id="223726at204457"/>
<comment type="caution">
    <text evidence="2">The sequence shown here is derived from an EMBL/GenBank/DDBJ whole genome shotgun (WGS) entry which is preliminary data.</text>
</comment>
<dbReference type="Gene3D" id="2.160.20.10">
    <property type="entry name" value="Single-stranded right-handed beta-helix, Pectin lyase-like"/>
    <property type="match status" value="1"/>
</dbReference>
<protein>
    <recommendedName>
        <fullName evidence="4">Right handed beta helix domain-containing protein</fullName>
    </recommendedName>
</protein>
<evidence type="ECO:0000256" key="1">
    <source>
        <dbReference type="SAM" id="SignalP"/>
    </source>
</evidence>
<feature type="chain" id="PRO_5013373207" description="Right handed beta helix domain-containing protein" evidence="1">
    <location>
        <begin position="20"/>
        <end position="300"/>
    </location>
</feature>
<evidence type="ECO:0000313" key="3">
    <source>
        <dbReference type="Proteomes" id="UP000216991"/>
    </source>
</evidence>
<sequence>MPIVTCAALALALASPATSGNFTLTEDCVAGRSASGEAQPALLVSARFAEPVVVEATGRRVEGLVVENAGNFTWIGGQIVAPGGRPGRDAAGRQYYAVLVAGSDMVTLDGVHVTDARKAVAVRQSSGVTLRNSRCDGLVEDCMIVANSQLIRFLDNQIGPFSRYLPLCDRAGVTSEGVGRKLCEANAGRWTDGWHSDALQLRNGVMDVLASGNRINSTGQGLTQMDAPGDRPLANVRFENNVIASGRNGITLTECDGCRISGNRLTSSVPGWKSVVRPGKAMACGNDVPDGGPGRDKCPV</sequence>